<dbReference type="InterPro" id="IPR037523">
    <property type="entry name" value="VOC_core"/>
</dbReference>
<dbReference type="InterPro" id="IPR018146">
    <property type="entry name" value="Glyoxalase_1_CS"/>
</dbReference>
<protein>
    <submittedName>
        <fullName evidence="3">Lactoylglutathione lyase</fullName>
        <ecNumber evidence="3">4.4.1.5</ecNumber>
    </submittedName>
</protein>
<evidence type="ECO:0000259" key="2">
    <source>
        <dbReference type="PROSITE" id="PS51819"/>
    </source>
</evidence>
<dbReference type="GO" id="GO:0046491">
    <property type="term" value="P:L-methylmalonyl-CoA metabolic process"/>
    <property type="evidence" value="ECO:0007669"/>
    <property type="project" value="TreeGrafter"/>
</dbReference>
<dbReference type="KEGG" id="ajp:AMJAP_1343"/>
<dbReference type="GO" id="GO:0004462">
    <property type="term" value="F:lactoylglutathione lyase activity"/>
    <property type="evidence" value="ECO:0007669"/>
    <property type="project" value="UniProtKB-EC"/>
</dbReference>
<reference evidence="3 4" key="1">
    <citation type="journal article" date="2008" name="Int. J. Syst. Evol. Microbiol.">
        <title>Amphritea japonica sp. nov. and Amphritea balenae sp. nov., isolated from the sediment adjacent to sperm whale carcasses off Kagoshima, Japan.</title>
        <authorList>
            <person name="Miyazaki M."/>
            <person name="Nogi Y."/>
            <person name="Fujiwara Y."/>
            <person name="Kawato M."/>
            <person name="Nagahama T."/>
            <person name="Kubokawa K."/>
            <person name="Horikoshi K."/>
        </authorList>
    </citation>
    <scope>NUCLEOTIDE SEQUENCE [LARGE SCALE GENOMIC DNA]</scope>
    <source>
        <strain evidence="3 4">ATCC BAA-1530</strain>
    </source>
</reference>
<dbReference type="AlphaFoldDB" id="A0A7R6P2D1"/>
<dbReference type="Gene3D" id="3.10.180.10">
    <property type="entry name" value="2,3-Dihydroxybiphenyl 1,2-Dioxygenase, domain 1"/>
    <property type="match status" value="1"/>
</dbReference>
<dbReference type="PROSITE" id="PS00934">
    <property type="entry name" value="GLYOXALASE_I_1"/>
    <property type="match status" value="1"/>
</dbReference>
<dbReference type="EMBL" id="AP014545">
    <property type="protein sequence ID" value="BBB25938.1"/>
    <property type="molecule type" value="Genomic_DNA"/>
</dbReference>
<dbReference type="PANTHER" id="PTHR43048:SF3">
    <property type="entry name" value="METHYLMALONYL-COA EPIMERASE, MITOCHONDRIAL"/>
    <property type="match status" value="1"/>
</dbReference>
<dbReference type="EC" id="4.4.1.5" evidence="3"/>
<feature type="domain" description="VOC" evidence="2">
    <location>
        <begin position="6"/>
        <end position="129"/>
    </location>
</feature>
<dbReference type="CDD" id="cd06587">
    <property type="entry name" value="VOC"/>
    <property type="match status" value="1"/>
</dbReference>
<dbReference type="PANTHER" id="PTHR43048">
    <property type="entry name" value="METHYLMALONYL-COA EPIMERASE"/>
    <property type="match status" value="1"/>
</dbReference>
<dbReference type="SUPFAM" id="SSF54593">
    <property type="entry name" value="Glyoxalase/Bleomycin resistance protein/Dihydroxybiphenyl dioxygenase"/>
    <property type="match status" value="1"/>
</dbReference>
<dbReference type="InterPro" id="IPR051785">
    <property type="entry name" value="MMCE/EMCE_epimerase"/>
</dbReference>
<dbReference type="Proteomes" id="UP000595663">
    <property type="component" value="Chromosome"/>
</dbReference>
<dbReference type="OrthoDB" id="9812656at2"/>
<dbReference type="GO" id="GO:0046872">
    <property type="term" value="F:metal ion binding"/>
    <property type="evidence" value="ECO:0007669"/>
    <property type="project" value="UniProtKB-KW"/>
</dbReference>
<keyword evidence="3" id="KW-0456">Lyase</keyword>
<keyword evidence="1" id="KW-0479">Metal-binding</keyword>
<dbReference type="Pfam" id="PF00903">
    <property type="entry name" value="Glyoxalase"/>
    <property type="match status" value="1"/>
</dbReference>
<evidence type="ECO:0000313" key="4">
    <source>
        <dbReference type="Proteomes" id="UP000595663"/>
    </source>
</evidence>
<sequence>MKEITRINHVGLRVRDLDTARKFYEQLGFKFIAGPVGPEPAAIVEHPSGININFILNASDDAPEDNILMKQDIKYPGYTHIALEITDAEVVSKKIEELGITITERVEINGAKFFFIRDPDDNVIELHQASNKSSS</sequence>
<evidence type="ECO:0000256" key="1">
    <source>
        <dbReference type="ARBA" id="ARBA00022723"/>
    </source>
</evidence>
<proteinExistence type="predicted"/>
<dbReference type="RefSeq" id="WP_019621543.1">
    <property type="nucleotide sequence ID" value="NZ_AP014545.1"/>
</dbReference>
<accession>A0A7R6P2D1</accession>
<dbReference type="PROSITE" id="PS51819">
    <property type="entry name" value="VOC"/>
    <property type="match status" value="1"/>
</dbReference>
<organism evidence="3 4">
    <name type="scientific">Amphritea japonica ATCC BAA-1530</name>
    <dbReference type="NCBI Taxonomy" id="1278309"/>
    <lineage>
        <taxon>Bacteria</taxon>
        <taxon>Pseudomonadati</taxon>
        <taxon>Pseudomonadota</taxon>
        <taxon>Gammaproteobacteria</taxon>
        <taxon>Oceanospirillales</taxon>
        <taxon>Oceanospirillaceae</taxon>
        <taxon>Amphritea</taxon>
    </lineage>
</organism>
<dbReference type="InterPro" id="IPR004360">
    <property type="entry name" value="Glyas_Fos-R_dOase_dom"/>
</dbReference>
<dbReference type="InterPro" id="IPR029068">
    <property type="entry name" value="Glyas_Bleomycin-R_OHBP_Dase"/>
</dbReference>
<evidence type="ECO:0000313" key="3">
    <source>
        <dbReference type="EMBL" id="BBB25938.1"/>
    </source>
</evidence>
<dbReference type="GO" id="GO:0004493">
    <property type="term" value="F:methylmalonyl-CoA epimerase activity"/>
    <property type="evidence" value="ECO:0007669"/>
    <property type="project" value="TreeGrafter"/>
</dbReference>
<name>A0A7R6P2D1_9GAMM</name>
<keyword evidence="4" id="KW-1185">Reference proteome</keyword>
<gene>
    <name evidence="3" type="ORF">AMJAP_1343</name>
</gene>